<protein>
    <recommendedName>
        <fullName evidence="4">Molybdate-anion transporter</fullName>
    </recommendedName>
</protein>
<feature type="transmembrane region" description="Helical" evidence="1">
    <location>
        <begin position="362"/>
        <end position="382"/>
    </location>
</feature>
<dbReference type="AlphaFoldDB" id="A0A835MDE7"/>
<dbReference type="GO" id="GO:0016020">
    <property type="term" value="C:membrane"/>
    <property type="evidence" value="ECO:0007669"/>
    <property type="project" value="InterPro"/>
</dbReference>
<evidence type="ECO:0000313" key="3">
    <source>
        <dbReference type="Proteomes" id="UP000631114"/>
    </source>
</evidence>
<comment type="caution">
    <text evidence="2">The sequence shown here is derived from an EMBL/GenBank/DDBJ whole genome shotgun (WGS) entry which is preliminary data.</text>
</comment>
<keyword evidence="3" id="KW-1185">Reference proteome</keyword>
<feature type="transmembrane region" description="Helical" evidence="1">
    <location>
        <begin position="154"/>
        <end position="172"/>
    </location>
</feature>
<evidence type="ECO:0008006" key="4">
    <source>
        <dbReference type="Google" id="ProtNLM"/>
    </source>
</evidence>
<dbReference type="Pfam" id="PF05631">
    <property type="entry name" value="MFS_5"/>
    <property type="match status" value="1"/>
</dbReference>
<feature type="transmembrane region" description="Helical" evidence="1">
    <location>
        <begin position="272"/>
        <end position="293"/>
    </location>
</feature>
<sequence>MGVVIESDIWELRPQIFLILFFTSFLSIFLFPYFNKNNSNNKTSSYPDLGGIVSNPPSLSSFLRFQTSFLLIYSLASVNEGIQAVFGEFEYAYYGVSREQMLVYLCVGSASAVLFGTFLGMFSDVMGPKKISLAFCFLHLFVGIWKSVTRHPTGWIATTCLALASTIFSFSFETWMVTEHEKLGHRQDMLSDTFWLMAFFESASLIGSQVLGNLLIGDNAEKGIGFPSTAIVFFSLMIVIYISKEWKAMPLAGGVDDYMVALNACVLHDKKVWLLACAQACLHFATTILWLLWAPTMVADGREVHLGLIYPCFMGARMLGSTAVPWFHSGFLQVGIEDCLMFAFSAAGLVFSIVAYDYQEIGVLVTLFCFFHVCVGIILPSLARLRTMYVPNELRGGMISLSLAPANAGVLFVLIQRGYFRSIENSTIMAFSAFALFAAAGCMHLLKLRRKQPRQNWHEL</sequence>
<feature type="transmembrane region" description="Helical" evidence="1">
    <location>
        <begin position="394"/>
        <end position="415"/>
    </location>
</feature>
<feature type="transmembrane region" description="Helical" evidence="1">
    <location>
        <begin position="101"/>
        <end position="119"/>
    </location>
</feature>
<dbReference type="InterPro" id="IPR036259">
    <property type="entry name" value="MFS_trans_sf"/>
</dbReference>
<dbReference type="Gene3D" id="1.20.1250.20">
    <property type="entry name" value="MFS general substrate transporter like domains"/>
    <property type="match status" value="1"/>
</dbReference>
<keyword evidence="1" id="KW-0812">Transmembrane</keyword>
<dbReference type="SUPFAM" id="SSF103473">
    <property type="entry name" value="MFS general substrate transporter"/>
    <property type="match status" value="1"/>
</dbReference>
<feature type="transmembrane region" description="Helical" evidence="1">
    <location>
        <begin position="339"/>
        <end position="356"/>
    </location>
</feature>
<dbReference type="GO" id="GO:0015098">
    <property type="term" value="F:molybdate ion transmembrane transporter activity"/>
    <property type="evidence" value="ECO:0007669"/>
    <property type="project" value="InterPro"/>
</dbReference>
<proteinExistence type="predicted"/>
<feature type="transmembrane region" description="Helical" evidence="1">
    <location>
        <begin position="427"/>
        <end position="446"/>
    </location>
</feature>
<feature type="transmembrane region" description="Helical" evidence="1">
    <location>
        <begin position="224"/>
        <end position="242"/>
    </location>
</feature>
<gene>
    <name evidence="2" type="ORF">IFM89_007997</name>
</gene>
<dbReference type="OrthoDB" id="263957at2759"/>
<dbReference type="Proteomes" id="UP000631114">
    <property type="component" value="Unassembled WGS sequence"/>
</dbReference>
<dbReference type="InterPro" id="IPR008509">
    <property type="entry name" value="MOT2/MFSD5"/>
</dbReference>
<organism evidence="2 3">
    <name type="scientific">Coptis chinensis</name>
    <dbReference type="NCBI Taxonomy" id="261450"/>
    <lineage>
        <taxon>Eukaryota</taxon>
        <taxon>Viridiplantae</taxon>
        <taxon>Streptophyta</taxon>
        <taxon>Embryophyta</taxon>
        <taxon>Tracheophyta</taxon>
        <taxon>Spermatophyta</taxon>
        <taxon>Magnoliopsida</taxon>
        <taxon>Ranunculales</taxon>
        <taxon>Ranunculaceae</taxon>
        <taxon>Coptidoideae</taxon>
        <taxon>Coptis</taxon>
    </lineage>
</organism>
<feature type="transmembrane region" description="Helical" evidence="1">
    <location>
        <begin position="193"/>
        <end position="212"/>
    </location>
</feature>
<reference evidence="2 3" key="1">
    <citation type="submission" date="2020-10" db="EMBL/GenBank/DDBJ databases">
        <title>The Coptis chinensis genome and diversification of protoberbering-type alkaloids.</title>
        <authorList>
            <person name="Wang B."/>
            <person name="Shu S."/>
            <person name="Song C."/>
            <person name="Liu Y."/>
        </authorList>
    </citation>
    <scope>NUCLEOTIDE SEQUENCE [LARGE SCALE GENOMIC DNA]</scope>
    <source>
        <strain evidence="2">HL-2020</strain>
        <tissue evidence="2">Leaf</tissue>
    </source>
</reference>
<keyword evidence="1" id="KW-0472">Membrane</keyword>
<feature type="transmembrane region" description="Helical" evidence="1">
    <location>
        <begin position="131"/>
        <end position="148"/>
    </location>
</feature>
<feature type="transmembrane region" description="Helical" evidence="1">
    <location>
        <begin position="308"/>
        <end position="327"/>
    </location>
</feature>
<keyword evidence="1" id="KW-1133">Transmembrane helix</keyword>
<evidence type="ECO:0000313" key="2">
    <source>
        <dbReference type="EMBL" id="KAF9619676.1"/>
    </source>
</evidence>
<dbReference type="PANTHER" id="PTHR23516:SF2">
    <property type="entry name" value="MOLYBDATE-ANION TRANSPORTER"/>
    <property type="match status" value="1"/>
</dbReference>
<name>A0A835MDE7_9MAGN</name>
<evidence type="ECO:0000256" key="1">
    <source>
        <dbReference type="SAM" id="Phobius"/>
    </source>
</evidence>
<accession>A0A835MDE7</accession>
<dbReference type="PANTHER" id="PTHR23516">
    <property type="entry name" value="SAM (S-ADENOSYL METHIONINE) TRANSPORTER"/>
    <property type="match status" value="1"/>
</dbReference>
<feature type="transmembrane region" description="Helical" evidence="1">
    <location>
        <begin position="16"/>
        <end position="34"/>
    </location>
</feature>
<dbReference type="EMBL" id="JADFTS010000002">
    <property type="protein sequence ID" value="KAF9619676.1"/>
    <property type="molecule type" value="Genomic_DNA"/>
</dbReference>